<evidence type="ECO:0000313" key="1">
    <source>
        <dbReference type="EMBL" id="KAF1946940.1"/>
    </source>
</evidence>
<proteinExistence type="predicted"/>
<keyword evidence="2" id="KW-1185">Reference proteome</keyword>
<sequence>MEHGMGIGTARHICRGNWWVAIEAREELSNNHPGTYRFMTFRTFVAEPNNTLHIPSELLSRLSTPGSCGLTIYTLPSNRSNPCRLMRRTAEEPRSRNRPCCARADGSIQCFPVYASRGVHMAAWHVAYHVVGFTTLIRRLFNDRREPSYPDDPP</sequence>
<accession>A0A6A5T441</accession>
<gene>
    <name evidence="1" type="ORF">EJ02DRAFT_200226</name>
</gene>
<reference evidence="1" key="1">
    <citation type="journal article" date="2020" name="Stud. Mycol.">
        <title>101 Dothideomycetes genomes: a test case for predicting lifestyles and emergence of pathogens.</title>
        <authorList>
            <person name="Haridas S."/>
            <person name="Albert R."/>
            <person name="Binder M."/>
            <person name="Bloem J."/>
            <person name="Labutti K."/>
            <person name="Salamov A."/>
            <person name="Andreopoulos B."/>
            <person name="Baker S."/>
            <person name="Barry K."/>
            <person name="Bills G."/>
            <person name="Bluhm B."/>
            <person name="Cannon C."/>
            <person name="Castanera R."/>
            <person name="Culley D."/>
            <person name="Daum C."/>
            <person name="Ezra D."/>
            <person name="Gonzalez J."/>
            <person name="Henrissat B."/>
            <person name="Kuo A."/>
            <person name="Liang C."/>
            <person name="Lipzen A."/>
            <person name="Lutzoni F."/>
            <person name="Magnuson J."/>
            <person name="Mondo S."/>
            <person name="Nolan M."/>
            <person name="Ohm R."/>
            <person name="Pangilinan J."/>
            <person name="Park H.-J."/>
            <person name="Ramirez L."/>
            <person name="Alfaro M."/>
            <person name="Sun H."/>
            <person name="Tritt A."/>
            <person name="Yoshinaga Y."/>
            <person name="Zwiers L.-H."/>
            <person name="Turgeon B."/>
            <person name="Goodwin S."/>
            <person name="Spatafora J."/>
            <person name="Crous P."/>
            <person name="Grigoriev I."/>
        </authorList>
    </citation>
    <scope>NUCLEOTIDE SEQUENCE</scope>
    <source>
        <strain evidence="1">CBS 161.51</strain>
    </source>
</reference>
<protein>
    <submittedName>
        <fullName evidence="1">Uncharacterized protein</fullName>
    </submittedName>
</protein>
<evidence type="ECO:0000313" key="2">
    <source>
        <dbReference type="Proteomes" id="UP000800038"/>
    </source>
</evidence>
<dbReference type="AlphaFoldDB" id="A0A6A5T441"/>
<organism evidence="1 2">
    <name type="scientific">Clathrospora elynae</name>
    <dbReference type="NCBI Taxonomy" id="706981"/>
    <lineage>
        <taxon>Eukaryota</taxon>
        <taxon>Fungi</taxon>
        <taxon>Dikarya</taxon>
        <taxon>Ascomycota</taxon>
        <taxon>Pezizomycotina</taxon>
        <taxon>Dothideomycetes</taxon>
        <taxon>Pleosporomycetidae</taxon>
        <taxon>Pleosporales</taxon>
        <taxon>Diademaceae</taxon>
        <taxon>Clathrospora</taxon>
    </lineage>
</organism>
<name>A0A6A5T441_9PLEO</name>
<dbReference type="EMBL" id="ML976001">
    <property type="protein sequence ID" value="KAF1946940.1"/>
    <property type="molecule type" value="Genomic_DNA"/>
</dbReference>
<dbReference type="Proteomes" id="UP000800038">
    <property type="component" value="Unassembled WGS sequence"/>
</dbReference>